<evidence type="ECO:0000256" key="2">
    <source>
        <dbReference type="ARBA" id="ARBA00023235"/>
    </source>
</evidence>
<dbReference type="SUPFAM" id="SSF54506">
    <property type="entry name" value="Diaminopimelate epimerase-like"/>
    <property type="match status" value="2"/>
</dbReference>
<dbReference type="InterPro" id="IPR042188">
    <property type="entry name" value="MmgE/PrpD_sf_2"/>
</dbReference>
<evidence type="ECO:0000259" key="4">
    <source>
        <dbReference type="Pfam" id="PF19305"/>
    </source>
</evidence>
<dbReference type="Pfam" id="PF04303">
    <property type="entry name" value="PrpF"/>
    <property type="match status" value="1"/>
</dbReference>
<feature type="domain" description="MmgE/PrpD N-terminal" evidence="3">
    <location>
        <begin position="418"/>
        <end position="661"/>
    </location>
</feature>
<accession>A0A438MV98</accession>
<evidence type="ECO:0000313" key="5">
    <source>
        <dbReference type="EMBL" id="RVX67679.1"/>
    </source>
</evidence>
<dbReference type="Gene3D" id="1.10.4100.10">
    <property type="entry name" value="2-methylcitrate dehydratase PrpD"/>
    <property type="match status" value="1"/>
</dbReference>
<dbReference type="VEuPathDB" id="FungiDB:PV10_02877"/>
<protein>
    <submittedName>
        <fullName evidence="5">Uncharacterized protein</fullName>
    </submittedName>
</protein>
<feature type="domain" description="MmgE/PrpD C-terminal" evidence="4">
    <location>
        <begin position="697"/>
        <end position="861"/>
    </location>
</feature>
<dbReference type="Pfam" id="PF19305">
    <property type="entry name" value="MmgE_PrpD_C"/>
    <property type="match status" value="1"/>
</dbReference>
<dbReference type="InterPro" id="IPR045337">
    <property type="entry name" value="MmgE_PrpD_C"/>
</dbReference>
<dbReference type="SUPFAM" id="SSF103378">
    <property type="entry name" value="2-methylcitrate dehydratase PrpD"/>
    <property type="match status" value="1"/>
</dbReference>
<dbReference type="EMBL" id="NAJM01000045">
    <property type="protein sequence ID" value="RVX67679.1"/>
    <property type="molecule type" value="Genomic_DNA"/>
</dbReference>
<sequence length="878" mass="93073">MGRKNQSVPVTYIRGGTSKALFFHEHDVPPPGIARDRFLKRVMGTPDPLQIDGMGGSHIVTSKIALIRPSERPDADVDYTFAQVSINDDFVGYSGNCGNISAGVGPFAIDEDLVKEKRPGVSMDPKIKTQEVRIFNTGTNKLLISHVPVDPATGNSLEPGHASIDGCPGTGAPILMDYSNVVGGALNKGALPTDSVIDTAIVNGVEIEFSICDVGNILIFASAQALGIQGNERPGDLDKDAALIARVKELRGKAAVIAGMCKDWELVDEQSPMLPMVTLVSPSTDPEFHLQSRLFLDNKCHTSMAGTGSICTAACSRIPGTIVHRLMSEAGLQETTLKIQHPSGSIPVVVISKPLNEGKVPDFETLSFVRTARRIFDGNLYIPDNVKDCFPAVNGVNGHTNGVSASKVGENPITTKGVAKFVSGLEYADLTVEVQDKLRLLLLDYIGVTSAATVFSESADSLTKAIKALNAGYDGKGNQASIIKNGQSWSAPLAAMLNGALSHSLDFDDTHAGGALHPGVSVVSAALAEAETNTNASPQDLLTALAAGYEVTCRLGVALGNGGYVLGFHNTSTAGIFGAVAAIARLRHAGVETVENAFGLALSKAAGSMQYLANGSWNKRLHPGFAAHDAFACVTLAESGVVGAAEPIEGRYGLLNLYSSTGATKSSSSSTTSSSLSNLCLPFLKHWEFLSTAVKPYASCRMTHGPIELAAQLAQLHQARGKPQSIKISLSQTCYRIVGEPTDNKLRPQNVVDAQFSVYYQTAVAWLHGNSGLGWKIYDYIGDSAVHDIIDAMEVLSVDSHVGLESSLEVVFSDGYTSQLHLRSPTGEPDNPSTWDNTRVKFMALATGVYGEAQANKICNAVKDVQNVGVRRLMELVR</sequence>
<reference evidence="5 6" key="1">
    <citation type="submission" date="2017-03" db="EMBL/GenBank/DDBJ databases">
        <title>Genomes of endolithic fungi from Antarctica.</title>
        <authorList>
            <person name="Coleine C."/>
            <person name="Masonjones S."/>
            <person name="Stajich J.E."/>
        </authorList>
    </citation>
    <scope>NUCLEOTIDE SEQUENCE [LARGE SCALE GENOMIC DNA]</scope>
    <source>
        <strain evidence="5 6">CCFEE 6314</strain>
    </source>
</reference>
<dbReference type="Proteomes" id="UP000288859">
    <property type="component" value="Unassembled WGS sequence"/>
</dbReference>
<comment type="similarity">
    <text evidence="1">Belongs to the PrpF family.</text>
</comment>
<organism evidence="5 6">
    <name type="scientific">Exophiala mesophila</name>
    <name type="common">Black yeast-like fungus</name>
    <dbReference type="NCBI Taxonomy" id="212818"/>
    <lineage>
        <taxon>Eukaryota</taxon>
        <taxon>Fungi</taxon>
        <taxon>Dikarya</taxon>
        <taxon>Ascomycota</taxon>
        <taxon>Pezizomycotina</taxon>
        <taxon>Eurotiomycetes</taxon>
        <taxon>Chaetothyriomycetidae</taxon>
        <taxon>Chaetothyriales</taxon>
        <taxon>Herpotrichiellaceae</taxon>
        <taxon>Exophiala</taxon>
    </lineage>
</organism>
<evidence type="ECO:0000259" key="3">
    <source>
        <dbReference type="Pfam" id="PF03972"/>
    </source>
</evidence>
<comment type="caution">
    <text evidence="5">The sequence shown here is derived from an EMBL/GenBank/DDBJ whole genome shotgun (WGS) entry which is preliminary data.</text>
</comment>
<dbReference type="GO" id="GO:0016829">
    <property type="term" value="F:lyase activity"/>
    <property type="evidence" value="ECO:0007669"/>
    <property type="project" value="InterPro"/>
</dbReference>
<dbReference type="Pfam" id="PF03972">
    <property type="entry name" value="MmgE_PrpD_N"/>
    <property type="match status" value="1"/>
</dbReference>
<evidence type="ECO:0000313" key="6">
    <source>
        <dbReference type="Proteomes" id="UP000288859"/>
    </source>
</evidence>
<dbReference type="InterPro" id="IPR045336">
    <property type="entry name" value="MmgE_PrpD_N"/>
</dbReference>
<dbReference type="InterPro" id="IPR036148">
    <property type="entry name" value="MmgE/PrpD_sf"/>
</dbReference>
<dbReference type="InterPro" id="IPR007400">
    <property type="entry name" value="PrpF-like"/>
</dbReference>
<dbReference type="AlphaFoldDB" id="A0A438MV98"/>
<keyword evidence="2" id="KW-0413">Isomerase</keyword>
<dbReference type="InterPro" id="IPR042183">
    <property type="entry name" value="MmgE/PrpD_sf_1"/>
</dbReference>
<dbReference type="OrthoDB" id="10267539at2759"/>
<dbReference type="PANTHER" id="PTHR43709">
    <property type="entry name" value="ACONITATE ISOMERASE-RELATED"/>
    <property type="match status" value="1"/>
</dbReference>
<proteinExistence type="inferred from homology"/>
<dbReference type="GO" id="GO:0016853">
    <property type="term" value="F:isomerase activity"/>
    <property type="evidence" value="ECO:0007669"/>
    <property type="project" value="UniProtKB-KW"/>
</dbReference>
<name>A0A438MV98_EXOME</name>
<dbReference type="PANTHER" id="PTHR43709:SF2">
    <property type="entry name" value="DUF453 DOMAIN PROTEIN (AFU_ORTHOLOGUE AFUA_6G00360)"/>
    <property type="match status" value="1"/>
</dbReference>
<evidence type="ECO:0000256" key="1">
    <source>
        <dbReference type="ARBA" id="ARBA00007673"/>
    </source>
</evidence>
<dbReference type="Gene3D" id="3.10.310.10">
    <property type="entry name" value="Diaminopimelate Epimerase, Chain A, domain 1"/>
    <property type="match status" value="2"/>
</dbReference>
<gene>
    <name evidence="5" type="ORF">B0A52_07802</name>
</gene>
<dbReference type="Gene3D" id="3.30.1330.120">
    <property type="entry name" value="2-methylcitrate dehydratase PrpD"/>
    <property type="match status" value="1"/>
</dbReference>